<dbReference type="KEGG" id="ccro:CMC5_065480"/>
<keyword evidence="3 5" id="KW-0949">S-adenosyl-L-methionine</keyword>
<dbReference type="Pfam" id="PF02547">
    <property type="entry name" value="Queuosine_synth"/>
    <property type="match status" value="1"/>
</dbReference>
<dbReference type="Proteomes" id="UP000067626">
    <property type="component" value="Chromosome"/>
</dbReference>
<evidence type="ECO:0000256" key="3">
    <source>
        <dbReference type="ARBA" id="ARBA00022691"/>
    </source>
</evidence>
<evidence type="ECO:0000313" key="6">
    <source>
        <dbReference type="EMBL" id="AKT42324.1"/>
    </source>
</evidence>
<dbReference type="InterPro" id="IPR036100">
    <property type="entry name" value="QueA_sf"/>
</dbReference>
<dbReference type="GO" id="GO:0051075">
    <property type="term" value="F:S-adenosylmethionine:tRNA ribosyltransferase-isomerase activity"/>
    <property type="evidence" value="ECO:0007669"/>
    <property type="project" value="UniProtKB-EC"/>
</dbReference>
<evidence type="ECO:0000256" key="2">
    <source>
        <dbReference type="ARBA" id="ARBA00022679"/>
    </source>
</evidence>
<dbReference type="EMBL" id="CP012159">
    <property type="protein sequence ID" value="AKT42324.1"/>
    <property type="molecule type" value="Genomic_DNA"/>
</dbReference>
<keyword evidence="4 5" id="KW-0671">Queuosine biosynthesis</keyword>
<dbReference type="NCBIfam" id="TIGR00113">
    <property type="entry name" value="queA"/>
    <property type="match status" value="1"/>
</dbReference>
<sequence length="353" mass="38343">MLDFSLPDELIASRPTAEREEARLLLVDRTQPPGEVGHSTICKLDEHIPPGALVIVNDTRVVAARLLGRKLATGGQVELLLLRKLKSSEGGLVEHWLARGRASKPIRQGAELAFGENGEIKAHVVQCAGDAMLEVVLSSPRGVAVEKLIGIHGHIPLPPYMKRADDASDRERYQTVFARTPGAIAAPTAGLHFSNQLVEKLQSRGVKMTSITLHVGLGTFKPVTALDLDDHPMHEEEYFVSDEVSEAIDDARRRKVPVIAVGTTVVRALETAADPSRPGRVTASSGETRVLIQPGYRFRVVDALITNFHLPQSTLLALVCAFAGGRRTLAAYRAAITSSYRFYSYGDAMMVFG</sequence>
<evidence type="ECO:0000256" key="5">
    <source>
        <dbReference type="HAMAP-Rule" id="MF_00113"/>
    </source>
</evidence>
<dbReference type="Gene3D" id="2.40.10.240">
    <property type="entry name" value="QueA-like"/>
    <property type="match status" value="1"/>
</dbReference>
<dbReference type="PATRIC" id="fig|52.7.peg.7197"/>
<gene>
    <name evidence="5" type="primary">queA</name>
    <name evidence="6" type="ORF">CMC5_065480</name>
</gene>
<comment type="subcellular location">
    <subcellularLocation>
        <location evidence="5">Cytoplasm</location>
    </subcellularLocation>
</comment>
<organism evidence="6 7">
    <name type="scientific">Chondromyces crocatus</name>
    <dbReference type="NCBI Taxonomy" id="52"/>
    <lineage>
        <taxon>Bacteria</taxon>
        <taxon>Pseudomonadati</taxon>
        <taxon>Myxococcota</taxon>
        <taxon>Polyangia</taxon>
        <taxon>Polyangiales</taxon>
        <taxon>Polyangiaceae</taxon>
        <taxon>Chondromyces</taxon>
    </lineage>
</organism>
<keyword evidence="1 5" id="KW-0963">Cytoplasm</keyword>
<dbReference type="PANTHER" id="PTHR30307">
    <property type="entry name" value="S-ADENOSYLMETHIONINE:TRNA RIBOSYLTRANSFERASE-ISOMERASE"/>
    <property type="match status" value="1"/>
</dbReference>
<comment type="similarity">
    <text evidence="5">Belongs to the QueA family.</text>
</comment>
<dbReference type="UniPathway" id="UPA00392"/>
<accession>A0A0K1EN91</accession>
<dbReference type="InterPro" id="IPR003699">
    <property type="entry name" value="QueA"/>
</dbReference>
<name>A0A0K1EN91_CHOCO</name>
<dbReference type="GO" id="GO:0005737">
    <property type="term" value="C:cytoplasm"/>
    <property type="evidence" value="ECO:0007669"/>
    <property type="project" value="UniProtKB-SubCell"/>
</dbReference>
<keyword evidence="7" id="KW-1185">Reference proteome</keyword>
<evidence type="ECO:0000313" key="7">
    <source>
        <dbReference type="Proteomes" id="UP000067626"/>
    </source>
</evidence>
<comment type="catalytic activity">
    <reaction evidence="5">
        <text>7-aminomethyl-7-carbaguanosine(34) in tRNA + S-adenosyl-L-methionine = epoxyqueuosine(34) in tRNA + adenine + L-methionine + 2 H(+)</text>
        <dbReference type="Rhea" id="RHEA:32155"/>
        <dbReference type="Rhea" id="RHEA-COMP:10342"/>
        <dbReference type="Rhea" id="RHEA-COMP:18582"/>
        <dbReference type="ChEBI" id="CHEBI:15378"/>
        <dbReference type="ChEBI" id="CHEBI:16708"/>
        <dbReference type="ChEBI" id="CHEBI:57844"/>
        <dbReference type="ChEBI" id="CHEBI:59789"/>
        <dbReference type="ChEBI" id="CHEBI:82833"/>
        <dbReference type="ChEBI" id="CHEBI:194443"/>
        <dbReference type="EC" id="2.4.99.17"/>
    </reaction>
</comment>
<dbReference type="NCBIfam" id="NF001140">
    <property type="entry name" value="PRK00147.1"/>
    <property type="match status" value="1"/>
</dbReference>
<dbReference type="PANTHER" id="PTHR30307:SF0">
    <property type="entry name" value="S-ADENOSYLMETHIONINE:TRNA RIBOSYLTRANSFERASE-ISOMERASE"/>
    <property type="match status" value="1"/>
</dbReference>
<dbReference type="Gene3D" id="3.40.1780.10">
    <property type="entry name" value="QueA-like"/>
    <property type="match status" value="1"/>
</dbReference>
<dbReference type="HAMAP" id="MF_00113">
    <property type="entry name" value="QueA"/>
    <property type="match status" value="1"/>
</dbReference>
<evidence type="ECO:0000256" key="4">
    <source>
        <dbReference type="ARBA" id="ARBA00022785"/>
    </source>
</evidence>
<comment type="function">
    <text evidence="5">Transfers and isomerizes the ribose moiety from AdoMet to the 7-aminomethyl group of 7-deazaguanine (preQ1-tRNA) to give epoxyqueuosine (oQ-tRNA).</text>
</comment>
<dbReference type="InterPro" id="IPR042118">
    <property type="entry name" value="QueA_dom1"/>
</dbReference>
<comment type="subunit">
    <text evidence="5">Monomer.</text>
</comment>
<evidence type="ECO:0000256" key="1">
    <source>
        <dbReference type="ARBA" id="ARBA00022490"/>
    </source>
</evidence>
<comment type="pathway">
    <text evidence="5">tRNA modification; tRNA-queuosine biosynthesis.</text>
</comment>
<reference evidence="6 7" key="1">
    <citation type="submission" date="2015-07" db="EMBL/GenBank/DDBJ databases">
        <title>Genome analysis of myxobacterium Chondromyces crocatus Cm c5 reveals a high potential for natural compound synthesis and the genetic basis for the loss of fruiting body formation.</title>
        <authorList>
            <person name="Zaburannyi N."/>
            <person name="Bunk B."/>
            <person name="Maier J."/>
            <person name="Overmann J."/>
            <person name="Mueller R."/>
        </authorList>
    </citation>
    <scope>NUCLEOTIDE SEQUENCE [LARGE SCALE GENOMIC DNA]</scope>
    <source>
        <strain evidence="6 7">Cm c5</strain>
    </source>
</reference>
<dbReference type="SUPFAM" id="SSF111337">
    <property type="entry name" value="QueA-like"/>
    <property type="match status" value="1"/>
</dbReference>
<dbReference type="AlphaFoldDB" id="A0A0K1EN91"/>
<dbReference type="InterPro" id="IPR042119">
    <property type="entry name" value="QueA_dom2"/>
</dbReference>
<proteinExistence type="inferred from homology"/>
<dbReference type="EC" id="2.4.99.17" evidence="5"/>
<keyword evidence="2 5" id="KW-0808">Transferase</keyword>
<dbReference type="STRING" id="52.CMC5_065480"/>
<dbReference type="RefSeq" id="WP_245677877.1">
    <property type="nucleotide sequence ID" value="NZ_CP012159.1"/>
</dbReference>
<dbReference type="GO" id="GO:0008616">
    <property type="term" value="P:tRNA queuosine(34) biosynthetic process"/>
    <property type="evidence" value="ECO:0007669"/>
    <property type="project" value="UniProtKB-UniRule"/>
</dbReference>
<protein>
    <recommendedName>
        <fullName evidence="5">S-adenosylmethionine:tRNA ribosyltransferase-isomerase</fullName>
        <ecNumber evidence="5">2.4.99.17</ecNumber>
    </recommendedName>
    <alternativeName>
        <fullName evidence="5">Queuosine biosynthesis protein QueA</fullName>
    </alternativeName>
</protein>